<proteinExistence type="predicted"/>
<organism evidence="3 6">
    <name type="scientific">Enterococcus faecium</name>
    <name type="common">Streptococcus faecium</name>
    <dbReference type="NCBI Taxonomy" id="1352"/>
    <lineage>
        <taxon>Bacteria</taxon>
        <taxon>Bacillati</taxon>
        <taxon>Bacillota</taxon>
        <taxon>Bacilli</taxon>
        <taxon>Lactobacillales</taxon>
        <taxon>Enterococcaceae</taxon>
        <taxon>Enterococcus</taxon>
    </lineage>
</organism>
<reference evidence="3 6" key="1">
    <citation type="submission" date="2016-01" db="EMBL/GenBank/DDBJ databases">
        <title>Molecular Mechanisms for transfer of large genomic segments between Enterococcus faecium strains.</title>
        <authorList>
            <person name="Garcia-Solache M.A."/>
            <person name="Lebreton F."/>
            <person name="Mclaughlin R.E."/>
            <person name="Whiteaker J.D."/>
            <person name="Gilmore M.S."/>
            <person name="Rice L.B."/>
        </authorList>
    </citation>
    <scope>NUCLEOTIDE SEQUENCE [LARGE SCALE GENOMIC DNA]</scope>
    <source>
        <strain evidence="3 6">D344RRF x C68</strain>
    </source>
</reference>
<evidence type="ECO:0000313" key="6">
    <source>
        <dbReference type="Proteomes" id="UP000070452"/>
    </source>
</evidence>
<dbReference type="EMBL" id="LRHK01000001">
    <property type="protein sequence ID" value="KWX17197.1"/>
    <property type="molecule type" value="Genomic_DNA"/>
</dbReference>
<feature type="coiled-coil region" evidence="1">
    <location>
        <begin position="119"/>
        <end position="189"/>
    </location>
</feature>
<keyword evidence="2" id="KW-0472">Membrane</keyword>
<dbReference type="Proteomes" id="UP000070452">
    <property type="component" value="Unassembled WGS sequence"/>
</dbReference>
<gene>
    <name evidence="3" type="ORF">AWT83_01230</name>
    <name evidence="4" type="ORF">AWT83_09790</name>
    <name evidence="5" type="ORF">AWT83_10620</name>
</gene>
<comment type="caution">
    <text evidence="3">The sequence shown here is derived from an EMBL/GenBank/DDBJ whole genome shotgun (WGS) entry which is preliminary data.</text>
</comment>
<keyword evidence="1" id="KW-0175">Coiled coil</keyword>
<dbReference type="EMBL" id="LRHK01000001">
    <property type="protein sequence ID" value="KWX18745.1"/>
    <property type="molecule type" value="Genomic_DNA"/>
</dbReference>
<feature type="transmembrane region" description="Helical" evidence="2">
    <location>
        <begin position="12"/>
        <end position="29"/>
    </location>
</feature>
<evidence type="ECO:0000256" key="1">
    <source>
        <dbReference type="SAM" id="Coils"/>
    </source>
</evidence>
<keyword evidence="2" id="KW-0812">Transmembrane</keyword>
<evidence type="ECO:0000313" key="5">
    <source>
        <dbReference type="EMBL" id="KWX18898.1"/>
    </source>
</evidence>
<evidence type="ECO:0000256" key="2">
    <source>
        <dbReference type="SAM" id="Phobius"/>
    </source>
</evidence>
<name>A0A132P4H4_ENTFC</name>
<evidence type="ECO:0000313" key="3">
    <source>
        <dbReference type="EMBL" id="KWX17197.1"/>
    </source>
</evidence>
<keyword evidence="2" id="KW-1133">Transmembrane helix</keyword>
<sequence length="212" mass="24913">MINLKNIKWKDVITVSISIISVLIALYNWNDLRNMKTNYGKSVNEILVNSNRLAIQDLDVLYATIESSKNKPVTRSNLNIILDSLEKNYEKLNEIKLTDISSKERLTYQSFSNDLFYDHNALKTEIDNVIEMNNEIEKRMSDTEKTKLDKTKNYYDQLFISDESREGLLEIIKEIRKDALWNIEQLKNKKFISLRSLEKADSEFAEKYNLTK</sequence>
<dbReference type="EMBL" id="LRHK01000001">
    <property type="protein sequence ID" value="KWX18898.1"/>
    <property type="molecule type" value="Genomic_DNA"/>
</dbReference>
<dbReference type="AlphaFoldDB" id="A0A132P4H4"/>
<dbReference type="RefSeq" id="WP_002318105.1">
    <property type="nucleotide sequence ID" value="NZ_JARGDB010000340.1"/>
</dbReference>
<accession>A0A132P4H4</accession>
<protein>
    <submittedName>
        <fullName evidence="3">Uncharacterized protein</fullName>
    </submittedName>
</protein>
<evidence type="ECO:0000313" key="4">
    <source>
        <dbReference type="EMBL" id="KWX18745.1"/>
    </source>
</evidence>